<comment type="caution">
    <text evidence="4">The sequence shown here is derived from an EMBL/GenBank/DDBJ whole genome shotgun (WGS) entry which is preliminary data.</text>
</comment>
<keyword evidence="2" id="KW-0732">Signal</keyword>
<gene>
    <name evidence="4" type="ORF">JOL62DRAFT_571871</name>
</gene>
<dbReference type="InterPro" id="IPR012349">
    <property type="entry name" value="Split_barrel_FMN-bd"/>
</dbReference>
<dbReference type="Proteomes" id="UP001367316">
    <property type="component" value="Unassembled WGS sequence"/>
</dbReference>
<reference evidence="4 5" key="1">
    <citation type="submission" date="2024-04" db="EMBL/GenBank/DDBJ databases">
        <title>Phyllosticta paracitricarpa is synonymous to the EU quarantine fungus P. citricarpa based on phylogenomic analyses.</title>
        <authorList>
            <consortium name="Lawrence Berkeley National Laboratory"/>
            <person name="Van ingen-buijs V.A."/>
            <person name="Van westerhoven A.C."/>
            <person name="Haridas S."/>
            <person name="Skiadas P."/>
            <person name="Martin F."/>
            <person name="Groenewald J.Z."/>
            <person name="Crous P.W."/>
            <person name="Seidl M.F."/>
        </authorList>
    </citation>
    <scope>NUCLEOTIDE SEQUENCE [LARGE SCALE GENOMIC DNA]</scope>
    <source>
        <strain evidence="4 5">CBS 141358</strain>
    </source>
</reference>
<dbReference type="Pfam" id="PF13883">
    <property type="entry name" value="CREG_beta-barrel"/>
    <property type="match status" value="1"/>
</dbReference>
<feature type="compositionally biased region" description="Low complexity" evidence="1">
    <location>
        <begin position="70"/>
        <end position="86"/>
    </location>
</feature>
<feature type="signal peptide" evidence="2">
    <location>
        <begin position="1"/>
        <end position="20"/>
    </location>
</feature>
<accession>A0ABR1NAF3</accession>
<dbReference type="PANTHER" id="PTHR37273:SF1">
    <property type="entry name" value="ADL397C-AP"/>
    <property type="match status" value="1"/>
</dbReference>
<organism evidence="4 5">
    <name type="scientific">Phyllosticta paracitricarpa</name>
    <dbReference type="NCBI Taxonomy" id="2016321"/>
    <lineage>
        <taxon>Eukaryota</taxon>
        <taxon>Fungi</taxon>
        <taxon>Dikarya</taxon>
        <taxon>Ascomycota</taxon>
        <taxon>Pezizomycotina</taxon>
        <taxon>Dothideomycetes</taxon>
        <taxon>Dothideomycetes incertae sedis</taxon>
        <taxon>Botryosphaeriales</taxon>
        <taxon>Phyllostictaceae</taxon>
        <taxon>Phyllosticta</taxon>
    </lineage>
</organism>
<evidence type="ECO:0000256" key="2">
    <source>
        <dbReference type="SAM" id="SignalP"/>
    </source>
</evidence>
<evidence type="ECO:0000313" key="5">
    <source>
        <dbReference type="Proteomes" id="UP001367316"/>
    </source>
</evidence>
<keyword evidence="5" id="KW-1185">Reference proteome</keyword>
<name>A0ABR1NAF3_9PEZI</name>
<evidence type="ECO:0000256" key="1">
    <source>
        <dbReference type="SAM" id="MobiDB-lite"/>
    </source>
</evidence>
<evidence type="ECO:0000259" key="3">
    <source>
        <dbReference type="Pfam" id="PF13883"/>
    </source>
</evidence>
<proteinExistence type="predicted"/>
<feature type="region of interest" description="Disordered" evidence="1">
    <location>
        <begin position="69"/>
        <end position="107"/>
    </location>
</feature>
<dbReference type="InterPro" id="IPR055343">
    <property type="entry name" value="CREG_beta-barrel"/>
</dbReference>
<feature type="domain" description="CREG-like beta-barrel" evidence="3">
    <location>
        <begin position="101"/>
        <end position="241"/>
    </location>
</feature>
<dbReference type="Gene3D" id="2.30.110.10">
    <property type="entry name" value="Electron Transport, Fmn-binding Protein, Chain A"/>
    <property type="match status" value="1"/>
</dbReference>
<feature type="chain" id="PRO_5045125384" evidence="2">
    <location>
        <begin position="21"/>
        <end position="278"/>
    </location>
</feature>
<dbReference type="EMBL" id="JBBPBF010000012">
    <property type="protein sequence ID" value="KAK7611804.1"/>
    <property type="molecule type" value="Genomic_DNA"/>
</dbReference>
<sequence length="278" mass="30204">MHILASLAAVSLATVPAASSLLPPPLPIFSNTNDEASANYRIPTVHESAIMARRILHLTPIGTLATIFPSDSSSSSSSSSSSTSSSNDEDDNYQAAENRPHDVGNTPIGLPDYIADCEHSTGNPTLLAITIATTFKNAAAGSNVSLSLAWTPPDAHKRSYSPASLPRFSLQGYFEDYTPAEVVQHAVPACFAKAHPDSVSWYPGNPIHTSKWSRLVVTEVYWIGGFGDRAYIGWIPVEEWRNVTRAEVRDCVLPGEENRRSSWRDWLGLGPNEEDLEL</sequence>
<protein>
    <submittedName>
        <fullName evidence="4">Pyridoxamine 5'-phosphate oxidase-domain-containing protein</fullName>
    </submittedName>
</protein>
<evidence type="ECO:0000313" key="4">
    <source>
        <dbReference type="EMBL" id="KAK7611804.1"/>
    </source>
</evidence>
<dbReference type="PANTHER" id="PTHR37273">
    <property type="entry name" value="CHROMOSOME 8, WHOLE GENOME SHOTGUN SEQUENCE"/>
    <property type="match status" value="1"/>
</dbReference>
<dbReference type="SUPFAM" id="SSF50475">
    <property type="entry name" value="FMN-binding split barrel"/>
    <property type="match status" value="1"/>
</dbReference>